<protein>
    <recommendedName>
        <fullName evidence="4">Outer membrane protein beta-barrel domain-containing protein</fullName>
    </recommendedName>
</protein>
<proteinExistence type="predicted"/>
<accession>A0ABY4KFE1</accession>
<keyword evidence="1" id="KW-0732">Signal</keyword>
<evidence type="ECO:0000313" key="2">
    <source>
        <dbReference type="EMBL" id="UPQ79016.1"/>
    </source>
</evidence>
<reference evidence="2" key="1">
    <citation type="submission" date="2022-04" db="EMBL/GenBank/DDBJ databases">
        <title>Consumption of N2O by Flavobacterium azooxidireducens sp. nov. isolated from Decomposing Leaf Litter of Phragmites australis (Cav.).</title>
        <authorList>
            <person name="Behrendt U."/>
            <person name="Spanner T."/>
            <person name="Augustin J."/>
            <person name="Horn M.A."/>
            <person name="Kolb S."/>
            <person name="Ulrich A."/>
        </authorList>
    </citation>
    <scope>NUCLEOTIDE SEQUENCE</scope>
    <source>
        <strain evidence="2">IGB 4-14</strain>
    </source>
</reference>
<name>A0ABY4KFE1_9FLAO</name>
<evidence type="ECO:0008006" key="4">
    <source>
        <dbReference type="Google" id="ProtNLM"/>
    </source>
</evidence>
<evidence type="ECO:0000313" key="3">
    <source>
        <dbReference type="Proteomes" id="UP000830583"/>
    </source>
</evidence>
<dbReference type="EMBL" id="CP096205">
    <property type="protein sequence ID" value="UPQ79016.1"/>
    <property type="molecule type" value="Genomic_DNA"/>
</dbReference>
<sequence length="190" mass="20931">MKNKIILCVLFLLANVHLHAQFIKEKSIEASIGIGYNSPNDDVDMNGSGFFLQGEYILKIASWIDVRPYAGLILVESESEPIEPNNIVYKTTSNAFLIGGKTRINAPIPYFSPYFEIGIGASIGSFETFTPFTNIKKEGIAMHIPLSIGVALGRKHNFDLGFTYYSHPNLKQVCGAAAIGITFPLETKKK</sequence>
<organism evidence="2 3">
    <name type="scientific">Flavobacterium azooxidireducens</name>
    <dbReference type="NCBI Taxonomy" id="1871076"/>
    <lineage>
        <taxon>Bacteria</taxon>
        <taxon>Pseudomonadati</taxon>
        <taxon>Bacteroidota</taxon>
        <taxon>Flavobacteriia</taxon>
        <taxon>Flavobacteriales</taxon>
        <taxon>Flavobacteriaceae</taxon>
        <taxon>Flavobacterium</taxon>
    </lineage>
</organism>
<dbReference type="RefSeq" id="WP_248434013.1">
    <property type="nucleotide sequence ID" value="NZ_CP096205.1"/>
</dbReference>
<feature type="signal peptide" evidence="1">
    <location>
        <begin position="1"/>
        <end position="20"/>
    </location>
</feature>
<keyword evidence="3" id="KW-1185">Reference proteome</keyword>
<dbReference type="Proteomes" id="UP000830583">
    <property type="component" value="Chromosome"/>
</dbReference>
<feature type="chain" id="PRO_5047075832" description="Outer membrane protein beta-barrel domain-containing protein" evidence="1">
    <location>
        <begin position="21"/>
        <end position="190"/>
    </location>
</feature>
<evidence type="ECO:0000256" key="1">
    <source>
        <dbReference type="SAM" id="SignalP"/>
    </source>
</evidence>
<gene>
    <name evidence="2" type="ORF">M0M57_15525</name>
</gene>